<feature type="transmembrane region" description="Helical" evidence="5">
    <location>
        <begin position="202"/>
        <end position="222"/>
    </location>
</feature>
<dbReference type="GO" id="GO:0098855">
    <property type="term" value="C:HCN channel complex"/>
    <property type="evidence" value="ECO:0007669"/>
    <property type="project" value="TreeGrafter"/>
</dbReference>
<dbReference type="EMBL" id="CAJJDN010000060">
    <property type="protein sequence ID" value="CAD8093139.1"/>
    <property type="molecule type" value="Genomic_DNA"/>
</dbReference>
<proteinExistence type="predicted"/>
<evidence type="ECO:0000313" key="8">
    <source>
        <dbReference type="Proteomes" id="UP000692954"/>
    </source>
</evidence>
<evidence type="ECO:0000256" key="3">
    <source>
        <dbReference type="ARBA" id="ARBA00022989"/>
    </source>
</evidence>
<dbReference type="CDD" id="cd00038">
    <property type="entry name" value="CAP_ED"/>
    <property type="match status" value="1"/>
</dbReference>
<comment type="subcellular location">
    <subcellularLocation>
        <location evidence="1">Membrane</location>
        <topology evidence="1">Multi-pass membrane protein</topology>
    </subcellularLocation>
</comment>
<dbReference type="Proteomes" id="UP000692954">
    <property type="component" value="Unassembled WGS sequence"/>
</dbReference>
<feature type="transmembrane region" description="Helical" evidence="5">
    <location>
        <begin position="358"/>
        <end position="376"/>
    </location>
</feature>
<reference evidence="7" key="1">
    <citation type="submission" date="2021-01" db="EMBL/GenBank/DDBJ databases">
        <authorList>
            <consortium name="Genoscope - CEA"/>
            <person name="William W."/>
        </authorList>
    </citation>
    <scope>NUCLEOTIDE SEQUENCE</scope>
</reference>
<name>A0A8S1NP67_9CILI</name>
<dbReference type="PANTHER" id="PTHR45689">
    <property type="entry name" value="I[[H]] CHANNEL, ISOFORM E"/>
    <property type="match status" value="1"/>
</dbReference>
<comment type="caution">
    <text evidence="7">The sequence shown here is derived from an EMBL/GenBank/DDBJ whole genome shotgun (WGS) entry which is preliminary data.</text>
</comment>
<dbReference type="GO" id="GO:0035725">
    <property type="term" value="P:sodium ion transmembrane transport"/>
    <property type="evidence" value="ECO:0007669"/>
    <property type="project" value="TreeGrafter"/>
</dbReference>
<evidence type="ECO:0000259" key="6">
    <source>
        <dbReference type="PROSITE" id="PS50042"/>
    </source>
</evidence>
<feature type="transmembrane region" description="Helical" evidence="5">
    <location>
        <begin position="383"/>
        <end position="404"/>
    </location>
</feature>
<evidence type="ECO:0000256" key="4">
    <source>
        <dbReference type="ARBA" id="ARBA00023136"/>
    </source>
</evidence>
<keyword evidence="4 5" id="KW-0472">Membrane</keyword>
<dbReference type="PANTHER" id="PTHR45689:SF5">
    <property type="entry name" value="I[[H]] CHANNEL, ISOFORM E"/>
    <property type="match status" value="1"/>
</dbReference>
<feature type="transmembrane region" description="Helical" evidence="5">
    <location>
        <begin position="311"/>
        <end position="332"/>
    </location>
</feature>
<organism evidence="7 8">
    <name type="scientific">Paramecium sonneborni</name>
    <dbReference type="NCBI Taxonomy" id="65129"/>
    <lineage>
        <taxon>Eukaryota</taxon>
        <taxon>Sar</taxon>
        <taxon>Alveolata</taxon>
        <taxon>Ciliophora</taxon>
        <taxon>Intramacronucleata</taxon>
        <taxon>Oligohymenophorea</taxon>
        <taxon>Peniculida</taxon>
        <taxon>Parameciidae</taxon>
        <taxon>Paramecium</taxon>
    </lineage>
</organism>
<dbReference type="AlphaFoldDB" id="A0A8S1NP67"/>
<dbReference type="OrthoDB" id="421226at2759"/>
<feature type="domain" description="Cyclic nucleotide-binding" evidence="6">
    <location>
        <begin position="494"/>
        <end position="595"/>
    </location>
</feature>
<evidence type="ECO:0000256" key="2">
    <source>
        <dbReference type="ARBA" id="ARBA00022692"/>
    </source>
</evidence>
<dbReference type="Pfam" id="PF00027">
    <property type="entry name" value="cNMP_binding"/>
    <property type="match status" value="1"/>
</dbReference>
<feature type="transmembrane region" description="Helical" evidence="5">
    <location>
        <begin position="161"/>
        <end position="182"/>
    </location>
</feature>
<keyword evidence="3 5" id="KW-1133">Transmembrane helix</keyword>
<dbReference type="PROSITE" id="PS50042">
    <property type="entry name" value="CNMP_BINDING_3"/>
    <property type="match status" value="1"/>
</dbReference>
<protein>
    <recommendedName>
        <fullName evidence="6">Cyclic nucleotide-binding domain-containing protein</fullName>
    </recommendedName>
</protein>
<dbReference type="GO" id="GO:0003254">
    <property type="term" value="P:regulation of membrane depolarization"/>
    <property type="evidence" value="ECO:0007669"/>
    <property type="project" value="TreeGrafter"/>
</dbReference>
<dbReference type="Pfam" id="PF00520">
    <property type="entry name" value="Ion_trans"/>
    <property type="match status" value="1"/>
</dbReference>
<dbReference type="InterPro" id="IPR051413">
    <property type="entry name" value="K/Na_HCN_channel"/>
</dbReference>
<dbReference type="InterPro" id="IPR000595">
    <property type="entry name" value="cNMP-bd_dom"/>
</dbReference>
<evidence type="ECO:0000256" key="1">
    <source>
        <dbReference type="ARBA" id="ARBA00004141"/>
    </source>
</evidence>
<evidence type="ECO:0000256" key="5">
    <source>
        <dbReference type="SAM" id="Phobius"/>
    </source>
</evidence>
<gene>
    <name evidence="7" type="ORF">PSON_ATCC_30995.1.T0600115</name>
</gene>
<evidence type="ECO:0000313" key="7">
    <source>
        <dbReference type="EMBL" id="CAD8093139.1"/>
    </source>
</evidence>
<keyword evidence="2 5" id="KW-0812">Transmembrane</keyword>
<sequence length="854" mass="100720">MIEDNRDSVNSADFFQFSPKQFDEFRPHLIKVDLSLAPLKENTESVRSLNFPSSEIQQQQVVPSRTSIHIQKLNRNSQRALLIKKEKDVSEYQKSQKNVQIYKMFQTEQLVRKFISKLKRQAYILPTIISNQMQVFLEENYIQDNISSNKSRSSNTSPQKIFFPIINPTAIVMFVWNILRALQLMFLTWWLPFRVAFQPNYQFGHIELSLIFIFILDIILKLNQGFIKEGDFIMNRTEIVKHYVQTELLEDTLYFITQLIVIDRIDIKINIFFEILVLIQFAMNYKKLKKKIRKFEEIFATKAGYIQLTNLLQLIITVFYFAHLMSCIWYYVGMKSLNSYELSWTTKLQLNSQDTLSYYLYSFYWATTTMVTVGYGDISAQNNYEVLCATILMIFSTGMFAFAINKIGDIFTNMDTEQQNYQRTLLLINNYMKKNQVDQQVQSRIRNYLKYQAKIKQQNSTDEIDQILYQLPSNIVADLQKNIQTKIMSEISFYKSNFSKNVIPTISQTLQIQSYTPKEIIYQQGQLDDCSLYTVWKGEVMIVENQTGKLLATLVKGQSFGEFEFLTQSYRQFTAISKDLTQVLKMPRQTFLKIIKHSKCDAEHFHKLKDQLMFYNLNYISTCYCCSENHSIINCPYYFYQPNLDILRQRENSQEVVQIRQKYERVGNKKGFFQLQTLKSNTDDKEDEGSRFYSIKNETAPAISPSKPRTKTISPIHFKNFGQIYHKEEEKPTESPSFAQQSQTEILIEQNQNKQSIHQLLELPSIKNRQSLSNNQIIISQSFSQLELLQQEFLRVFMLDIDKMGKFQGYFAQNNLEVVLLSYRKYMRSKKVMITETLGEFTRRKLQTENNQLF</sequence>
<keyword evidence="8" id="KW-1185">Reference proteome</keyword>
<dbReference type="InterPro" id="IPR005821">
    <property type="entry name" value="Ion_trans_dom"/>
</dbReference>
<accession>A0A8S1NP67</accession>
<dbReference type="GO" id="GO:0005249">
    <property type="term" value="F:voltage-gated potassium channel activity"/>
    <property type="evidence" value="ECO:0007669"/>
    <property type="project" value="TreeGrafter"/>
</dbReference>